<organism evidence="2 3">
    <name type="scientific">Cardiocondyla obscurior</name>
    <dbReference type="NCBI Taxonomy" id="286306"/>
    <lineage>
        <taxon>Eukaryota</taxon>
        <taxon>Metazoa</taxon>
        <taxon>Ecdysozoa</taxon>
        <taxon>Arthropoda</taxon>
        <taxon>Hexapoda</taxon>
        <taxon>Insecta</taxon>
        <taxon>Pterygota</taxon>
        <taxon>Neoptera</taxon>
        <taxon>Endopterygota</taxon>
        <taxon>Hymenoptera</taxon>
        <taxon>Apocrita</taxon>
        <taxon>Aculeata</taxon>
        <taxon>Formicoidea</taxon>
        <taxon>Formicidae</taxon>
        <taxon>Myrmicinae</taxon>
        <taxon>Cardiocondyla</taxon>
    </lineage>
</organism>
<keyword evidence="3" id="KW-1185">Reference proteome</keyword>
<protein>
    <submittedName>
        <fullName evidence="2">Uncharacterized protein</fullName>
    </submittedName>
</protein>
<evidence type="ECO:0000256" key="1">
    <source>
        <dbReference type="SAM" id="MobiDB-lite"/>
    </source>
</evidence>
<evidence type="ECO:0000313" key="2">
    <source>
        <dbReference type="EMBL" id="KAL0131602.1"/>
    </source>
</evidence>
<sequence length="229" mass="26287">MTYIIFNSYFKSFDFNVKIIYRTKLFFTDTKYLVSHYPSSICGIFFLRVCDCKSTRHLSGRVEFNSVRETGKVPRKTLTTYQVGKTHVSRERDRNEERERKREEEEKRQSEEEVSMLAIARIKDVSTFSSDRHHFIRSPSANKCFPSAEAVALKIRRVQPVCHEVALLAGSSFGIAVNLAVRTTRDCQSAKSSFDLLHAHIVVHIRACAAGCSSTTNARAFRRVRFYVA</sequence>
<gene>
    <name evidence="2" type="ORF">PUN28_002860</name>
</gene>
<accession>A0AAW2GWC2</accession>
<comment type="caution">
    <text evidence="2">The sequence shown here is derived from an EMBL/GenBank/DDBJ whole genome shotgun (WGS) entry which is preliminary data.</text>
</comment>
<dbReference type="EMBL" id="JADYXP020000002">
    <property type="protein sequence ID" value="KAL0131602.1"/>
    <property type="molecule type" value="Genomic_DNA"/>
</dbReference>
<feature type="compositionally biased region" description="Basic and acidic residues" evidence="1">
    <location>
        <begin position="88"/>
        <end position="110"/>
    </location>
</feature>
<dbReference type="AlphaFoldDB" id="A0AAW2GWC2"/>
<reference evidence="2 3" key="1">
    <citation type="submission" date="2023-03" db="EMBL/GenBank/DDBJ databases">
        <title>High recombination rates correlate with genetic variation in Cardiocondyla obscurior ants.</title>
        <authorList>
            <person name="Errbii M."/>
        </authorList>
    </citation>
    <scope>NUCLEOTIDE SEQUENCE [LARGE SCALE GENOMIC DNA]</scope>
    <source>
        <strain evidence="2">Alpha-2009</strain>
        <tissue evidence="2">Whole body</tissue>
    </source>
</reference>
<dbReference type="Proteomes" id="UP001430953">
    <property type="component" value="Unassembled WGS sequence"/>
</dbReference>
<feature type="region of interest" description="Disordered" evidence="1">
    <location>
        <begin position="84"/>
        <end position="110"/>
    </location>
</feature>
<proteinExistence type="predicted"/>
<name>A0AAW2GWC2_9HYME</name>
<evidence type="ECO:0000313" key="3">
    <source>
        <dbReference type="Proteomes" id="UP001430953"/>
    </source>
</evidence>